<feature type="domain" description="Transposase Tn5-like N-terminal" evidence="3">
    <location>
        <begin position="8"/>
        <end position="64"/>
    </location>
</feature>
<dbReference type="GO" id="GO:0003677">
    <property type="term" value="F:DNA binding"/>
    <property type="evidence" value="ECO:0007669"/>
    <property type="project" value="InterPro"/>
</dbReference>
<evidence type="ECO:0000313" key="5">
    <source>
        <dbReference type="Proteomes" id="UP000065504"/>
    </source>
</evidence>
<dbReference type="PANTHER" id="PTHR37319:SF1">
    <property type="entry name" value="TRANSPOSASE TN5 DIMERISATION DOMAIN-CONTAINING PROTEIN"/>
    <property type="match status" value="1"/>
</dbReference>
<dbReference type="InterPro" id="IPR014737">
    <property type="entry name" value="Transposase_Tn5-like_C"/>
</dbReference>
<reference evidence="4 5" key="1">
    <citation type="submission" date="2015-11" db="EMBL/GenBank/DDBJ databases">
        <title>Expanding the genomic diversity of Burkholderia species for the development of highly accurate diagnostics.</title>
        <authorList>
            <person name="Sahl J."/>
            <person name="Keim P."/>
            <person name="Wagner D."/>
        </authorList>
    </citation>
    <scope>NUCLEOTIDE SEQUENCE [LARGE SCALE GENOMIC DNA]</scope>
    <source>
        <strain evidence="4 5">MSMB782WGS</strain>
    </source>
</reference>
<dbReference type="Gene3D" id="3.90.350.10">
    <property type="entry name" value="Transposase Inhibitor Protein From Tn5, Chain A, domain 1"/>
    <property type="match status" value="1"/>
</dbReference>
<dbReference type="InterPro" id="IPR012337">
    <property type="entry name" value="RNaseH-like_sf"/>
</dbReference>
<comment type="caution">
    <text evidence="4">The sequence shown here is derived from an EMBL/GenBank/DDBJ whole genome shotgun (WGS) entry which is preliminary data.</text>
</comment>
<organism evidence="4 5">
    <name type="scientific">Burkholderia ubonensis</name>
    <dbReference type="NCBI Taxonomy" id="101571"/>
    <lineage>
        <taxon>Bacteria</taxon>
        <taxon>Pseudomonadati</taxon>
        <taxon>Pseudomonadota</taxon>
        <taxon>Betaproteobacteria</taxon>
        <taxon>Burkholderiales</taxon>
        <taxon>Burkholderiaceae</taxon>
        <taxon>Burkholderia</taxon>
        <taxon>Burkholderia cepacia complex</taxon>
    </lineage>
</organism>
<dbReference type="Pfam" id="PF02281">
    <property type="entry name" value="Dimer_Tnp_Tn5"/>
    <property type="match status" value="1"/>
</dbReference>
<dbReference type="SUPFAM" id="SSF53098">
    <property type="entry name" value="Ribonuclease H-like"/>
    <property type="match status" value="1"/>
</dbReference>
<evidence type="ECO:0000259" key="1">
    <source>
        <dbReference type="Pfam" id="PF01609"/>
    </source>
</evidence>
<protein>
    <submittedName>
        <fullName evidence="4">Transposase</fullName>
    </submittedName>
</protein>
<dbReference type="InterPro" id="IPR054836">
    <property type="entry name" value="Tn5_transposase"/>
</dbReference>
<dbReference type="EMBL" id="LPLU01000004">
    <property type="protein sequence ID" value="KWK86720.1"/>
    <property type="molecule type" value="Genomic_DNA"/>
</dbReference>
<dbReference type="Pfam" id="PF01609">
    <property type="entry name" value="DDE_Tnp_1"/>
    <property type="match status" value="1"/>
</dbReference>
<accession>A0A108D5J0</accession>
<gene>
    <name evidence="4" type="ORF">WM16_28610</name>
</gene>
<dbReference type="Gene3D" id="1.10.740.10">
    <property type="entry name" value="Transferase Inhibitor Protein From Tn5, Chain"/>
    <property type="match status" value="1"/>
</dbReference>
<dbReference type="Pfam" id="PF14706">
    <property type="entry name" value="Tnp_DNA_bind"/>
    <property type="match status" value="1"/>
</dbReference>
<dbReference type="InterPro" id="IPR002559">
    <property type="entry name" value="Transposase_11"/>
</dbReference>
<dbReference type="Proteomes" id="UP000065504">
    <property type="component" value="Unassembled WGS sequence"/>
</dbReference>
<dbReference type="NCBIfam" id="NF033590">
    <property type="entry name" value="transpos_IS4_3"/>
    <property type="match status" value="1"/>
</dbReference>
<feature type="domain" description="Transposase Tn5 dimerisation" evidence="2">
    <location>
        <begin position="349"/>
        <end position="434"/>
    </location>
</feature>
<dbReference type="AlphaFoldDB" id="A0A108D5J0"/>
<dbReference type="Gene3D" id="1.10.246.40">
    <property type="entry name" value="Tn5 transposase, domain 1"/>
    <property type="match status" value="1"/>
</dbReference>
<name>A0A108D5J0_9BURK</name>
<proteinExistence type="predicted"/>
<evidence type="ECO:0000259" key="2">
    <source>
        <dbReference type="Pfam" id="PF02281"/>
    </source>
</evidence>
<dbReference type="InterPro" id="IPR038215">
    <property type="entry name" value="TN5-like_N_sf"/>
</dbReference>
<sequence length="449" mass="50401">MALEAPYWTETEFTDLDLGDARLNKRARTLMERLAAKPTAGVPQACRGWGETMGAYRFFDNDEVEWGAILEPHWRQTEQRMAAQSVVLCLQDTTELDFNGRQAMGLGPLSYEAQRGMYLHPTYAVTPERVPLGVLDAWMWAREPKDAQGKRDGLKESLRWIEGYERVAETAASLPHTRLVYVADREADMLALMVRAQELDTPADWLIRSTHDRALPEAAKLWAATTEGAPLGEIAFTMGSRHGVKARQVRQHVWLRRIELPAGVGQSVAATCLVAREIDAPSGVKPIEWRLLTNREATTLPEAIELIDWYRARWEIEILFNVLKNGCRVEALQLGTIERLERALALFLVVAWRITHLMRLGRSCPDLDAELFFDADEIRGAYLLTDVKQPAQPKLNEVLRLIARLGGFLGRKGDGEPGAKAIWLGLKEVHVAAKTLQKLRAGGHADNCV</sequence>
<dbReference type="InterPro" id="IPR047768">
    <property type="entry name" value="Tn5p-like"/>
</dbReference>
<dbReference type="InterPro" id="IPR003201">
    <property type="entry name" value="Transposase_Tn5"/>
</dbReference>
<dbReference type="PANTHER" id="PTHR37319">
    <property type="entry name" value="TRANSPOSASE"/>
    <property type="match status" value="1"/>
</dbReference>
<dbReference type="GO" id="GO:0006313">
    <property type="term" value="P:DNA transposition"/>
    <property type="evidence" value="ECO:0007669"/>
    <property type="project" value="InterPro"/>
</dbReference>
<evidence type="ECO:0000313" key="4">
    <source>
        <dbReference type="EMBL" id="KWK86720.1"/>
    </source>
</evidence>
<dbReference type="GO" id="GO:0004803">
    <property type="term" value="F:transposase activity"/>
    <property type="evidence" value="ECO:0007669"/>
    <property type="project" value="InterPro"/>
</dbReference>
<dbReference type="InterPro" id="IPR014735">
    <property type="entry name" value="Transposase_Tn5-like_N"/>
</dbReference>
<evidence type="ECO:0000259" key="3">
    <source>
        <dbReference type="Pfam" id="PF14706"/>
    </source>
</evidence>
<feature type="domain" description="Transposase IS4-like" evidence="1">
    <location>
        <begin position="298"/>
        <end position="347"/>
    </location>
</feature>